<sequence>MASSRLEKIGTIFTRVEGLLKSGAMKPSDKPVWYDVYAAFPPKYEPRFNREPHSSECKRLLFKEDIVRAKFYKTFGSPGTINMFDRKPTVSQLFLDKYFELASLRQNQTEEELFEMTAIELEKTGLLLTSRMKKNVEQSEIKLNDSPSEVIEDTTMSNKQSLASMFKDAIDKQ</sequence>
<dbReference type="InterPro" id="IPR023611">
    <property type="entry name" value="mS23_dom_met"/>
</dbReference>
<dbReference type="InterPro" id="IPR059242">
    <property type="entry name" value="mS23_dom"/>
</dbReference>
<dbReference type="Proteomes" id="UP001187531">
    <property type="component" value="Unassembled WGS sequence"/>
</dbReference>
<accession>A0AA88IA50</accession>
<dbReference type="Pfam" id="PF10484">
    <property type="entry name" value="MRP-S23"/>
    <property type="match status" value="1"/>
</dbReference>
<keyword evidence="4" id="KW-0496">Mitochondrion</keyword>
<dbReference type="GO" id="GO:0005739">
    <property type="term" value="C:mitochondrion"/>
    <property type="evidence" value="ECO:0007669"/>
    <property type="project" value="InterPro"/>
</dbReference>
<organism evidence="8 9">
    <name type="scientific">Artemia franciscana</name>
    <name type="common">Brine shrimp</name>
    <name type="synonym">Artemia sanfranciscana</name>
    <dbReference type="NCBI Taxonomy" id="6661"/>
    <lineage>
        <taxon>Eukaryota</taxon>
        <taxon>Metazoa</taxon>
        <taxon>Ecdysozoa</taxon>
        <taxon>Arthropoda</taxon>
        <taxon>Crustacea</taxon>
        <taxon>Branchiopoda</taxon>
        <taxon>Anostraca</taxon>
        <taxon>Artemiidae</taxon>
        <taxon>Artemia</taxon>
    </lineage>
</organism>
<evidence type="ECO:0000256" key="3">
    <source>
        <dbReference type="ARBA" id="ARBA00022980"/>
    </source>
</evidence>
<dbReference type="PANTHER" id="PTHR15925">
    <property type="entry name" value="MITOCHONDRIAL RIBOSOMAL PROTEIN S23"/>
    <property type="match status" value="1"/>
</dbReference>
<dbReference type="GO" id="GO:0005840">
    <property type="term" value="C:ribosome"/>
    <property type="evidence" value="ECO:0007669"/>
    <property type="project" value="InterPro"/>
</dbReference>
<evidence type="ECO:0000313" key="9">
    <source>
        <dbReference type="Proteomes" id="UP001187531"/>
    </source>
</evidence>
<evidence type="ECO:0000256" key="2">
    <source>
        <dbReference type="ARBA" id="ARBA00009864"/>
    </source>
</evidence>
<comment type="caution">
    <text evidence="8">The sequence shown here is derived from an EMBL/GenBank/DDBJ whole genome shotgun (WGS) entry which is preliminary data.</text>
</comment>
<reference evidence="8" key="1">
    <citation type="submission" date="2023-07" db="EMBL/GenBank/DDBJ databases">
        <title>Chromosome-level genome assembly of Artemia franciscana.</title>
        <authorList>
            <person name="Jo E."/>
        </authorList>
    </citation>
    <scope>NUCLEOTIDE SEQUENCE</scope>
    <source>
        <tissue evidence="8">Whole body</tissue>
    </source>
</reference>
<comment type="subcellular location">
    <subcellularLocation>
        <location evidence="1">Mitochondrion</location>
    </subcellularLocation>
</comment>
<comment type="similarity">
    <text evidence="2">Belongs to the mitochondrion-specific ribosomal protein mS23 family.</text>
</comment>
<dbReference type="GO" id="GO:0003735">
    <property type="term" value="F:structural constituent of ribosome"/>
    <property type="evidence" value="ECO:0007669"/>
    <property type="project" value="InterPro"/>
</dbReference>
<evidence type="ECO:0000256" key="1">
    <source>
        <dbReference type="ARBA" id="ARBA00004173"/>
    </source>
</evidence>
<dbReference type="CDD" id="cd23701">
    <property type="entry name" value="At1g26750"/>
    <property type="match status" value="1"/>
</dbReference>
<evidence type="ECO:0000256" key="6">
    <source>
        <dbReference type="ARBA" id="ARBA00035137"/>
    </source>
</evidence>
<feature type="domain" description="Small ribosomal subunit protein mS23 conserved" evidence="7">
    <location>
        <begin position="2"/>
        <end position="124"/>
    </location>
</feature>
<evidence type="ECO:0000259" key="7">
    <source>
        <dbReference type="Pfam" id="PF10484"/>
    </source>
</evidence>
<dbReference type="AlphaFoldDB" id="A0AA88IA50"/>
<keyword evidence="3" id="KW-0689">Ribosomal protein</keyword>
<dbReference type="EMBL" id="JAVRJZ010000004">
    <property type="protein sequence ID" value="KAK2723294.1"/>
    <property type="molecule type" value="Genomic_DNA"/>
</dbReference>
<evidence type="ECO:0000256" key="5">
    <source>
        <dbReference type="ARBA" id="ARBA00023274"/>
    </source>
</evidence>
<dbReference type="InterPro" id="IPR019520">
    <property type="entry name" value="Ribosomal_mS23_met"/>
</dbReference>
<keyword evidence="9" id="KW-1185">Reference proteome</keyword>
<dbReference type="PANTHER" id="PTHR15925:SF2">
    <property type="entry name" value="SMALL RIBOSOMAL SUBUNIT PROTEIN MS23"/>
    <property type="match status" value="1"/>
</dbReference>
<gene>
    <name evidence="8" type="ORF">QYM36_001820</name>
</gene>
<evidence type="ECO:0000313" key="8">
    <source>
        <dbReference type="EMBL" id="KAK2723294.1"/>
    </source>
</evidence>
<protein>
    <recommendedName>
        <fullName evidence="6">Small ribosomal subunit protein mS23</fullName>
    </recommendedName>
</protein>
<keyword evidence="5" id="KW-0687">Ribonucleoprotein</keyword>
<evidence type="ECO:0000256" key="4">
    <source>
        <dbReference type="ARBA" id="ARBA00023128"/>
    </source>
</evidence>
<dbReference type="GO" id="GO:0006412">
    <property type="term" value="P:translation"/>
    <property type="evidence" value="ECO:0007669"/>
    <property type="project" value="InterPro"/>
</dbReference>
<name>A0AA88IA50_ARTSF</name>
<proteinExistence type="inferred from homology"/>